<reference evidence="10" key="1">
    <citation type="submission" date="2016-11" db="UniProtKB">
        <authorList>
            <consortium name="WormBaseParasite"/>
        </authorList>
    </citation>
    <scope>IDENTIFICATION</scope>
</reference>
<protein>
    <submittedName>
        <fullName evidence="10">Uncharacterized protein</fullName>
    </submittedName>
</protein>
<keyword evidence="3 8" id="KW-0812">Transmembrane</keyword>
<evidence type="ECO:0000256" key="6">
    <source>
        <dbReference type="ARBA" id="ARBA00023180"/>
    </source>
</evidence>
<evidence type="ECO:0000256" key="8">
    <source>
        <dbReference type="SAM" id="Phobius"/>
    </source>
</evidence>
<keyword evidence="5 8" id="KW-0472">Membrane</keyword>
<dbReference type="Pfam" id="PF10204">
    <property type="entry name" value="DuoxA"/>
    <property type="match status" value="2"/>
</dbReference>
<accession>A0A1I7WUQ1</accession>
<keyword evidence="6" id="KW-0325">Glycoprotein</keyword>
<keyword evidence="4 8" id="KW-1133">Transmembrane helix</keyword>
<evidence type="ECO:0000256" key="5">
    <source>
        <dbReference type="ARBA" id="ARBA00023136"/>
    </source>
</evidence>
<dbReference type="GO" id="GO:0015031">
    <property type="term" value="P:protein transport"/>
    <property type="evidence" value="ECO:0007669"/>
    <property type="project" value="InterPro"/>
</dbReference>
<keyword evidence="9" id="KW-1185">Reference proteome</keyword>
<dbReference type="PANTHER" id="PTHR31158:SF1">
    <property type="entry name" value="DOXA1 FACTOR-RELATED"/>
    <property type="match status" value="1"/>
</dbReference>
<feature type="transmembrane region" description="Helical" evidence="8">
    <location>
        <begin position="108"/>
        <end position="133"/>
    </location>
</feature>
<proteinExistence type="inferred from homology"/>
<evidence type="ECO:0000313" key="9">
    <source>
        <dbReference type="Proteomes" id="UP000095283"/>
    </source>
</evidence>
<dbReference type="InterPro" id="IPR018469">
    <property type="entry name" value="Dual_oxidase_maturation_fac"/>
</dbReference>
<feature type="region of interest" description="Disordered" evidence="7">
    <location>
        <begin position="189"/>
        <end position="210"/>
    </location>
</feature>
<evidence type="ECO:0000256" key="4">
    <source>
        <dbReference type="ARBA" id="ARBA00022989"/>
    </source>
</evidence>
<feature type="transmembrane region" description="Helical" evidence="8">
    <location>
        <begin position="63"/>
        <end position="82"/>
    </location>
</feature>
<dbReference type="Proteomes" id="UP000095283">
    <property type="component" value="Unplaced"/>
</dbReference>
<dbReference type="AlphaFoldDB" id="A0A1I7WUQ1"/>
<feature type="transmembrane region" description="Helical" evidence="8">
    <location>
        <begin position="25"/>
        <end position="43"/>
    </location>
</feature>
<evidence type="ECO:0000256" key="2">
    <source>
        <dbReference type="ARBA" id="ARBA00009816"/>
    </source>
</evidence>
<organism evidence="9 10">
    <name type="scientific">Heterorhabditis bacteriophora</name>
    <name type="common">Entomopathogenic nematode worm</name>
    <dbReference type="NCBI Taxonomy" id="37862"/>
    <lineage>
        <taxon>Eukaryota</taxon>
        <taxon>Metazoa</taxon>
        <taxon>Ecdysozoa</taxon>
        <taxon>Nematoda</taxon>
        <taxon>Chromadorea</taxon>
        <taxon>Rhabditida</taxon>
        <taxon>Rhabditina</taxon>
        <taxon>Rhabditomorpha</taxon>
        <taxon>Strongyloidea</taxon>
        <taxon>Heterorhabditidae</taxon>
        <taxon>Heterorhabditis</taxon>
    </lineage>
</organism>
<comment type="similarity">
    <text evidence="2">Belongs to the DUOXA family.</text>
</comment>
<feature type="compositionally biased region" description="Basic and acidic residues" evidence="7">
    <location>
        <begin position="223"/>
        <end position="232"/>
    </location>
</feature>
<dbReference type="PANTHER" id="PTHR31158">
    <property type="entry name" value="DUAL OXIDASE 2"/>
    <property type="match status" value="1"/>
</dbReference>
<evidence type="ECO:0000313" key="10">
    <source>
        <dbReference type="WBParaSite" id="Hba_08911"/>
    </source>
</evidence>
<name>A0A1I7WUQ1_HETBA</name>
<dbReference type="WBParaSite" id="Hba_08911">
    <property type="protein sequence ID" value="Hba_08911"/>
    <property type="gene ID" value="Hba_08911"/>
</dbReference>
<evidence type="ECO:0000256" key="1">
    <source>
        <dbReference type="ARBA" id="ARBA00004141"/>
    </source>
</evidence>
<feature type="region of interest" description="Disordered" evidence="7">
    <location>
        <begin position="222"/>
        <end position="242"/>
    </location>
</feature>
<dbReference type="GO" id="GO:0005789">
    <property type="term" value="C:endoplasmic reticulum membrane"/>
    <property type="evidence" value="ECO:0007669"/>
    <property type="project" value="InterPro"/>
</dbReference>
<evidence type="ECO:0000256" key="7">
    <source>
        <dbReference type="SAM" id="MobiDB-lite"/>
    </source>
</evidence>
<sequence>MNRLFYNEQFDISGVSSMAEALRSAYFHGLPYPILSVLEYFSLNQDAFDWGRHYRTAGHYTHAAGMLSTGLSALFGCLLYLLMSPCKLRIGFVGTDGERMHMDMSFRWAFYLVFIVGQHSLLALFFGLLLILLQHYRFYTLSTFLDATLDETVGPKRRGGQEDSPLKSFPNNLEVCILFFVMRQCKPSRTGSTISEKKSGGSSGFQSRSSYSESLRSHSSFESMHDVSELERSPSNLTIREERCPNTRKMILHVEHF</sequence>
<comment type="subcellular location">
    <subcellularLocation>
        <location evidence="1">Membrane</location>
        <topology evidence="1">Multi-pass membrane protein</topology>
    </subcellularLocation>
</comment>
<evidence type="ECO:0000256" key="3">
    <source>
        <dbReference type="ARBA" id="ARBA00022692"/>
    </source>
</evidence>